<organism evidence="1">
    <name type="scientific">mine drainage metagenome</name>
    <dbReference type="NCBI Taxonomy" id="410659"/>
    <lineage>
        <taxon>unclassified sequences</taxon>
        <taxon>metagenomes</taxon>
        <taxon>ecological metagenomes</taxon>
    </lineage>
</organism>
<reference evidence="1" key="1">
    <citation type="submission" date="2016-10" db="EMBL/GenBank/DDBJ databases">
        <title>Sequence of Gallionella enrichment culture.</title>
        <authorList>
            <person name="Poehlein A."/>
            <person name="Muehling M."/>
            <person name="Daniel R."/>
        </authorList>
    </citation>
    <scope>NUCLEOTIDE SEQUENCE</scope>
</reference>
<name>A0A1J5RCD3_9ZZZZ</name>
<dbReference type="AlphaFoldDB" id="A0A1J5RCD3"/>
<evidence type="ECO:0000313" key="1">
    <source>
        <dbReference type="EMBL" id="OIQ85797.1"/>
    </source>
</evidence>
<sequence>MRCPTLSLPCPKQFVPRGRNEYGGGCVSGVVGDFRTVAVAFDRPTMRLLDSKWAPLRVAIFKSVFSRERRSVQAEQLHVQVEVFLSEFATAGVDIPPNATGRSLCQQFMKEQWLYRANGAEGEEYSLTSHALEALDLIDSMTRTRALISESRLNTILDTVRRVALEASPDATARVARLNAQILELVAERDRLTSGADTTASSDDRMLEMYLDLHDLIRQLPSDFIRVRESMQAMHRKILKDFRDDDRSIGQVIDEYLARSDDLIRSTAEGRAFDGAFVLLRDEGLLSALRDDLKVVLNHSFAQALTPAEQREFLATVGIIRQGTEDILSQRRKVSSTLRDHIVNHDVTRERELDQVLRAINKELHIWMGYARPRALVPIELMPGALNIGHARERFHDPASAEPPPPLDDVAEHAPEALSLEDIRKQGGPSLEELRQSLVAAFASGNTASIGAMFNALPAELRRPVEILGLLHLATQADAIDQRRELEPFDAIRPDGTRRTFFTPSLTLTLSQALSIATQPEDTQ</sequence>
<protein>
    <recommendedName>
        <fullName evidence="2">DUF3375 domain-containing protein</fullName>
    </recommendedName>
</protein>
<evidence type="ECO:0008006" key="2">
    <source>
        <dbReference type="Google" id="ProtNLM"/>
    </source>
</evidence>
<dbReference type="InterPro" id="IPR021804">
    <property type="entry name" value="DUF3375"/>
</dbReference>
<accession>A0A1J5RCD3</accession>
<gene>
    <name evidence="1" type="ORF">GALL_323460</name>
</gene>
<comment type="caution">
    <text evidence="1">The sequence shown here is derived from an EMBL/GenBank/DDBJ whole genome shotgun (WGS) entry which is preliminary data.</text>
</comment>
<proteinExistence type="predicted"/>
<dbReference type="EMBL" id="MLJW01000520">
    <property type="protein sequence ID" value="OIQ85797.1"/>
    <property type="molecule type" value="Genomic_DNA"/>
</dbReference>
<dbReference type="Pfam" id="PF11855">
    <property type="entry name" value="DUF3375"/>
    <property type="match status" value="1"/>
</dbReference>